<feature type="region of interest" description="Disordered" evidence="3">
    <location>
        <begin position="449"/>
        <end position="478"/>
    </location>
</feature>
<sequence length="478" mass="53393">MRNVVLICLDTVRKDFFDEYAPRLQARAEVSFEQCRAASSWSIPSHASMMTGKLPHQHGVHDHNRDFSAIAAEDTFLADLPEHFTTGVSANVYASSGFGFDRMFDDFCDVSPDRRFPEGIHVGRFGYEHKGEGAKKFVSFAKACLDHDHPLKSLANGAAVELDKALASLPVPKLLDEGASIIAREGVKTVSNSSEPLFLFTNFMDAHAPLRHVRGYDRSLHNASNTWSSGDYDKWELNLDGKEGLERNVTDVQTHRGLYGAAIDYLDRKVTQFIDDVQAATDEETTFVVTADHGENLGYEAEDYLFGHDSSLSEGLQHVPLLIVNPPEDSEYSAAEHGYFSHLRLGELVVGLANEETPDVFDEQIPAELIGSSIASPPENPEYWNRMLRCVYGVDDAEAKVEWDSLGDSDRYELDHDRPCWQRRVEEGVPFAELDAEFFDEEITAYKRRAEAGEAEGTDDGPDVDEATQDRLQDLGYL</sequence>
<keyword evidence="2" id="KW-0378">Hydrolase</keyword>
<reference evidence="6" key="1">
    <citation type="submission" date="2016-10" db="EMBL/GenBank/DDBJ databases">
        <authorList>
            <person name="Varghese N."/>
            <person name="Submissions S."/>
        </authorList>
    </citation>
    <scope>NUCLEOTIDE SEQUENCE [LARGE SCALE GENOMIC DNA]</scope>
    <source>
        <strain evidence="6">CGMCC 1.7738</strain>
    </source>
</reference>
<evidence type="ECO:0000256" key="2">
    <source>
        <dbReference type="ARBA" id="ARBA00022801"/>
    </source>
</evidence>
<dbReference type="InterPro" id="IPR000917">
    <property type="entry name" value="Sulfatase_N"/>
</dbReference>
<feature type="compositionally biased region" description="Acidic residues" evidence="3">
    <location>
        <begin position="453"/>
        <end position="467"/>
    </location>
</feature>
<dbReference type="GO" id="GO:0004065">
    <property type="term" value="F:arylsulfatase activity"/>
    <property type="evidence" value="ECO:0007669"/>
    <property type="project" value="TreeGrafter"/>
</dbReference>
<dbReference type="Proteomes" id="UP000199607">
    <property type="component" value="Unassembled WGS sequence"/>
</dbReference>
<keyword evidence="6" id="KW-1185">Reference proteome</keyword>
<dbReference type="InterPro" id="IPR017850">
    <property type="entry name" value="Alkaline_phosphatase_core_sf"/>
</dbReference>
<gene>
    <name evidence="5" type="ORF">SAMN04487950_4380</name>
</gene>
<dbReference type="SUPFAM" id="SSF53649">
    <property type="entry name" value="Alkaline phosphatase-like"/>
    <property type="match status" value="1"/>
</dbReference>
<dbReference type="PANTHER" id="PTHR42693">
    <property type="entry name" value="ARYLSULFATASE FAMILY MEMBER"/>
    <property type="match status" value="1"/>
</dbReference>
<organism evidence="5 6">
    <name type="scientific">Halogranum rubrum</name>
    <dbReference type="NCBI Taxonomy" id="553466"/>
    <lineage>
        <taxon>Archaea</taxon>
        <taxon>Methanobacteriati</taxon>
        <taxon>Methanobacteriota</taxon>
        <taxon>Stenosarchaea group</taxon>
        <taxon>Halobacteria</taxon>
        <taxon>Halobacteriales</taxon>
        <taxon>Haloferacaceae</taxon>
    </lineage>
</organism>
<proteinExistence type="inferred from homology"/>
<accession>A0A1I4J598</accession>
<feature type="compositionally biased region" description="Basic and acidic residues" evidence="3">
    <location>
        <begin position="468"/>
        <end position="478"/>
    </location>
</feature>
<dbReference type="STRING" id="553466.SAMN04487950_4380"/>
<evidence type="ECO:0000313" key="6">
    <source>
        <dbReference type="Proteomes" id="UP000199607"/>
    </source>
</evidence>
<evidence type="ECO:0000256" key="1">
    <source>
        <dbReference type="ARBA" id="ARBA00008779"/>
    </source>
</evidence>
<protein>
    <submittedName>
        <fullName evidence="5">Arylsulfatase A</fullName>
    </submittedName>
</protein>
<evidence type="ECO:0000256" key="3">
    <source>
        <dbReference type="SAM" id="MobiDB-lite"/>
    </source>
</evidence>
<dbReference type="EMBL" id="FOTC01000009">
    <property type="protein sequence ID" value="SFL61363.1"/>
    <property type="molecule type" value="Genomic_DNA"/>
</dbReference>
<evidence type="ECO:0000259" key="4">
    <source>
        <dbReference type="Pfam" id="PF00884"/>
    </source>
</evidence>
<name>A0A1I4J598_9EURY</name>
<comment type="similarity">
    <text evidence="1">Belongs to the sulfatase family.</text>
</comment>
<dbReference type="RefSeq" id="WP_089872440.1">
    <property type="nucleotide sequence ID" value="NZ_FOTC01000009.1"/>
</dbReference>
<feature type="domain" description="Sulfatase N-terminal" evidence="4">
    <location>
        <begin position="2"/>
        <end position="353"/>
    </location>
</feature>
<dbReference type="Pfam" id="PF00884">
    <property type="entry name" value="Sulfatase"/>
    <property type="match status" value="1"/>
</dbReference>
<dbReference type="InterPro" id="IPR050738">
    <property type="entry name" value="Sulfatase"/>
</dbReference>
<dbReference type="PANTHER" id="PTHR42693:SF53">
    <property type="entry name" value="ENDO-4-O-SULFATASE"/>
    <property type="match status" value="1"/>
</dbReference>
<evidence type="ECO:0000313" key="5">
    <source>
        <dbReference type="EMBL" id="SFL61363.1"/>
    </source>
</evidence>
<dbReference type="AlphaFoldDB" id="A0A1I4J598"/>
<dbReference type="Gene3D" id="3.40.720.10">
    <property type="entry name" value="Alkaline Phosphatase, subunit A"/>
    <property type="match status" value="1"/>
</dbReference>